<evidence type="ECO:0000313" key="10">
    <source>
        <dbReference type="Proteomes" id="UP000315215"/>
    </source>
</evidence>
<keyword evidence="9" id="KW-0282">Flagellum</keyword>
<keyword evidence="3" id="KW-1005">Bacterial flagellum biogenesis</keyword>
<evidence type="ECO:0000256" key="7">
    <source>
        <dbReference type="ARBA" id="ARBA00093797"/>
    </source>
</evidence>
<dbReference type="RefSeq" id="WP_143895637.1">
    <property type="nucleotide sequence ID" value="NZ_CP041666.1"/>
</dbReference>
<evidence type="ECO:0000256" key="1">
    <source>
        <dbReference type="ARBA" id="ARBA00004514"/>
    </source>
</evidence>
<reference evidence="9 10" key="1">
    <citation type="submission" date="2019-07" db="EMBL/GenBank/DDBJ databases">
        <authorList>
            <person name="Li J."/>
        </authorList>
    </citation>
    <scope>NUCLEOTIDE SEQUENCE [LARGE SCALE GENOMIC DNA]</scope>
    <source>
        <strain evidence="9 10">TKL69</strain>
    </source>
</reference>
<gene>
    <name evidence="9" type="ORF">FN924_14400</name>
</gene>
<dbReference type="Proteomes" id="UP000315215">
    <property type="component" value="Chromosome"/>
</dbReference>
<evidence type="ECO:0000256" key="5">
    <source>
        <dbReference type="ARBA" id="ARBA00093765"/>
    </source>
</evidence>
<evidence type="ECO:0000256" key="4">
    <source>
        <dbReference type="ARBA" id="ARBA00023186"/>
    </source>
</evidence>
<dbReference type="KEGG" id="aqt:FN924_14400"/>
<keyword evidence="9" id="KW-0969">Cilium</keyword>
<organism evidence="9 10">
    <name type="scientific">Radiobacillus deserti</name>
    <dbReference type="NCBI Taxonomy" id="2594883"/>
    <lineage>
        <taxon>Bacteria</taxon>
        <taxon>Bacillati</taxon>
        <taxon>Bacillota</taxon>
        <taxon>Bacilli</taxon>
        <taxon>Bacillales</taxon>
        <taxon>Bacillaceae</taxon>
        <taxon>Radiobacillus</taxon>
    </lineage>
</organism>
<name>A0A516KIQ5_9BACI</name>
<keyword evidence="4" id="KW-0143">Chaperone</keyword>
<evidence type="ECO:0000256" key="3">
    <source>
        <dbReference type="ARBA" id="ARBA00022795"/>
    </source>
</evidence>
<comment type="similarity">
    <text evidence="6">Belongs to the bacillales FliT family.</text>
</comment>
<evidence type="ECO:0000256" key="6">
    <source>
        <dbReference type="ARBA" id="ARBA00093785"/>
    </source>
</evidence>
<keyword evidence="2" id="KW-0963">Cytoplasm</keyword>
<protein>
    <recommendedName>
        <fullName evidence="7">Flagellar protein FliT</fullName>
    </recommendedName>
</protein>
<feature type="region of interest" description="Disordered" evidence="8">
    <location>
        <begin position="88"/>
        <end position="116"/>
    </location>
</feature>
<evidence type="ECO:0000313" key="9">
    <source>
        <dbReference type="EMBL" id="QDP41269.1"/>
    </source>
</evidence>
<sequence length="116" mass="13298">MSSVKVLFDVTKQMCNKLEGSSTKDKELLIDEINTFIDQRDKLIVSIKAPYSDEEKALGKQINEMDKKIQIKFESLLNELKNSMKNVQNQKSGNKKYLNPYGNISSSDGVFFDKRN</sequence>
<keyword evidence="9" id="KW-0966">Cell projection</keyword>
<comment type="subcellular location">
    <subcellularLocation>
        <location evidence="1">Cytoplasm</location>
        <location evidence="1">Cytosol</location>
    </subcellularLocation>
</comment>
<dbReference type="Pfam" id="PF05400">
    <property type="entry name" value="FliT"/>
    <property type="match status" value="1"/>
</dbReference>
<dbReference type="InterPro" id="IPR008622">
    <property type="entry name" value="FliT"/>
</dbReference>
<dbReference type="OrthoDB" id="2353131at2"/>
<keyword evidence="10" id="KW-1185">Reference proteome</keyword>
<comment type="function">
    <text evidence="5">May act as an export chaperone for the filament capping protein FliD.</text>
</comment>
<evidence type="ECO:0000256" key="8">
    <source>
        <dbReference type="SAM" id="MobiDB-lite"/>
    </source>
</evidence>
<proteinExistence type="inferred from homology"/>
<evidence type="ECO:0000256" key="2">
    <source>
        <dbReference type="ARBA" id="ARBA00022490"/>
    </source>
</evidence>
<dbReference type="EMBL" id="CP041666">
    <property type="protein sequence ID" value="QDP41269.1"/>
    <property type="molecule type" value="Genomic_DNA"/>
</dbReference>
<accession>A0A516KIQ5</accession>
<dbReference type="AlphaFoldDB" id="A0A516KIQ5"/>